<name>A0A0N1PH11_PAPMA</name>
<dbReference type="KEGG" id="pmac:106712211"/>
<dbReference type="GO" id="GO:0005615">
    <property type="term" value="C:extracellular space"/>
    <property type="evidence" value="ECO:0007669"/>
    <property type="project" value="TreeGrafter"/>
</dbReference>
<dbReference type="PROSITE" id="PS51155">
    <property type="entry name" value="CHIT_BIND_RR_2"/>
    <property type="match status" value="1"/>
</dbReference>
<accession>A0A0N1PH11</accession>
<evidence type="ECO:0000256" key="1">
    <source>
        <dbReference type="ARBA" id="ARBA00022460"/>
    </source>
</evidence>
<proteinExistence type="predicted"/>
<sequence length="336" mass="36797">MIIVLLCLVSWVSAEPPIGDGYHAHRQYLPPDFSEARSKSFNEANEISHENGPPSFRGIAQQYGTPFNRSPSSLYGTPNTRNSPKEYNAAAEFSQEYSRSGVSQTYGEPRNTHLDTYNTPQRSYSIPESSRHPVQKYGLPRFGNQSPVNHGSHYQSPMIASLRNTVSQTYGAPKTLSTEYGAPGIAARDSYSEGLSRSLSSVYGAPTARSPSGEYGTPEARSIEKTNAIASSYAVRSSQDGYEAAPSDTSGGYSYSRSALEELLNQEPANYEFGYKVSDYSSGSDFGHVETRQAERAEGSYFVVLPDGTKQIVEYEADERGFKPRISVEAAETGPY</sequence>
<dbReference type="InterPro" id="IPR000618">
    <property type="entry name" value="Insect_cuticle"/>
</dbReference>
<feature type="region of interest" description="Disordered" evidence="4">
    <location>
        <begin position="234"/>
        <end position="253"/>
    </location>
</feature>
<dbReference type="EMBL" id="KQ460601">
    <property type="protein sequence ID" value="KPJ13799.1"/>
    <property type="molecule type" value="Genomic_DNA"/>
</dbReference>
<keyword evidence="6" id="KW-1185">Reference proteome</keyword>
<dbReference type="Proteomes" id="UP000053240">
    <property type="component" value="Unassembled WGS sequence"/>
</dbReference>
<dbReference type="STRING" id="76193.A0A0N1PH11"/>
<evidence type="ECO:0000256" key="2">
    <source>
        <dbReference type="ARBA" id="ARBA00022729"/>
    </source>
</evidence>
<gene>
    <name evidence="5" type="ORF">RR48_02739</name>
</gene>
<dbReference type="AlphaFoldDB" id="A0A0N1PH11"/>
<dbReference type="PRINTS" id="PR00947">
    <property type="entry name" value="CUTICLE"/>
</dbReference>
<dbReference type="GO" id="GO:0042302">
    <property type="term" value="F:structural constituent of cuticle"/>
    <property type="evidence" value="ECO:0007669"/>
    <property type="project" value="UniProtKB-UniRule"/>
</dbReference>
<dbReference type="PANTHER" id="PTHR12236">
    <property type="entry name" value="STRUCTURAL CONTITUENT OF CUTICLE"/>
    <property type="match status" value="1"/>
</dbReference>
<feature type="region of interest" description="Disordered" evidence="4">
    <location>
        <begin position="98"/>
        <end position="132"/>
    </location>
</feature>
<evidence type="ECO:0000313" key="6">
    <source>
        <dbReference type="Proteomes" id="UP000053240"/>
    </source>
</evidence>
<keyword evidence="2" id="KW-0732">Signal</keyword>
<dbReference type="InterPro" id="IPR051217">
    <property type="entry name" value="Insect_Cuticle_Struc_Prot"/>
</dbReference>
<evidence type="ECO:0000256" key="3">
    <source>
        <dbReference type="PROSITE-ProRule" id="PRU00497"/>
    </source>
</evidence>
<dbReference type="Pfam" id="PF00379">
    <property type="entry name" value="Chitin_bind_4"/>
    <property type="match status" value="1"/>
</dbReference>
<protein>
    <submittedName>
        <fullName evidence="5">Pro-resilin</fullName>
    </submittedName>
</protein>
<dbReference type="GO" id="GO:0031012">
    <property type="term" value="C:extracellular matrix"/>
    <property type="evidence" value="ECO:0007669"/>
    <property type="project" value="TreeGrafter"/>
</dbReference>
<evidence type="ECO:0000313" key="5">
    <source>
        <dbReference type="EMBL" id="KPJ13799.1"/>
    </source>
</evidence>
<feature type="compositionally biased region" description="Polar residues" evidence="4">
    <location>
        <begin position="62"/>
        <end position="82"/>
    </location>
</feature>
<dbReference type="PROSITE" id="PS00233">
    <property type="entry name" value="CHIT_BIND_RR_1"/>
    <property type="match status" value="1"/>
</dbReference>
<feature type="region of interest" description="Disordered" evidence="4">
    <location>
        <begin position="46"/>
        <end position="85"/>
    </location>
</feature>
<dbReference type="InParanoid" id="A0A0N1PH11"/>
<reference evidence="5 6" key="1">
    <citation type="journal article" date="2015" name="Nat. Commun.">
        <title>Outbred genome sequencing and CRISPR/Cas9 gene editing in butterflies.</title>
        <authorList>
            <person name="Li X."/>
            <person name="Fan D."/>
            <person name="Zhang W."/>
            <person name="Liu G."/>
            <person name="Zhang L."/>
            <person name="Zhao L."/>
            <person name="Fang X."/>
            <person name="Chen L."/>
            <person name="Dong Y."/>
            <person name="Chen Y."/>
            <person name="Ding Y."/>
            <person name="Zhao R."/>
            <person name="Feng M."/>
            <person name="Zhu Y."/>
            <person name="Feng Y."/>
            <person name="Jiang X."/>
            <person name="Zhu D."/>
            <person name="Xiang H."/>
            <person name="Feng X."/>
            <person name="Li S."/>
            <person name="Wang J."/>
            <person name="Zhang G."/>
            <person name="Kronforst M.R."/>
            <person name="Wang W."/>
        </authorList>
    </citation>
    <scope>NUCLEOTIDE SEQUENCE [LARGE SCALE GENOMIC DNA]</scope>
    <source>
        <strain evidence="5">Ya'a_city_454_Pm</strain>
        <tissue evidence="5">Whole body</tissue>
    </source>
</reference>
<organism evidence="5 6">
    <name type="scientific">Papilio machaon</name>
    <name type="common">Old World swallowtail butterfly</name>
    <dbReference type="NCBI Taxonomy" id="76193"/>
    <lineage>
        <taxon>Eukaryota</taxon>
        <taxon>Metazoa</taxon>
        <taxon>Ecdysozoa</taxon>
        <taxon>Arthropoda</taxon>
        <taxon>Hexapoda</taxon>
        <taxon>Insecta</taxon>
        <taxon>Pterygota</taxon>
        <taxon>Neoptera</taxon>
        <taxon>Endopterygota</taxon>
        <taxon>Lepidoptera</taxon>
        <taxon>Glossata</taxon>
        <taxon>Ditrysia</taxon>
        <taxon>Papilionoidea</taxon>
        <taxon>Papilionidae</taxon>
        <taxon>Papilioninae</taxon>
        <taxon>Papilio</taxon>
    </lineage>
</organism>
<feature type="compositionally biased region" description="Polar residues" evidence="4">
    <location>
        <begin position="114"/>
        <end position="128"/>
    </location>
</feature>
<keyword evidence="1 3" id="KW-0193">Cuticle</keyword>
<dbReference type="PANTHER" id="PTHR12236:SF98">
    <property type="entry name" value="CUTICULAR PROTEIN 56F"/>
    <property type="match status" value="1"/>
</dbReference>
<dbReference type="OrthoDB" id="6428372at2759"/>
<evidence type="ECO:0000256" key="4">
    <source>
        <dbReference type="SAM" id="MobiDB-lite"/>
    </source>
</evidence>
<dbReference type="InterPro" id="IPR031311">
    <property type="entry name" value="CHIT_BIND_RR_consensus"/>
</dbReference>